<evidence type="ECO:0000313" key="3">
    <source>
        <dbReference type="Proteomes" id="UP001429564"/>
    </source>
</evidence>
<dbReference type="PANTHER" id="PTHR41248">
    <property type="entry name" value="NORD PROTEIN"/>
    <property type="match status" value="1"/>
</dbReference>
<protein>
    <recommendedName>
        <fullName evidence="1">Cobalamin biosynthesis protein CobT VWA domain-containing protein</fullName>
    </recommendedName>
</protein>
<comment type="caution">
    <text evidence="2">The sequence shown here is derived from an EMBL/GenBank/DDBJ whole genome shotgun (WGS) entry which is preliminary data.</text>
</comment>
<reference evidence="2 3" key="1">
    <citation type="submission" date="2018-05" db="EMBL/GenBank/DDBJ databases">
        <authorList>
            <person name="Zhang Y.-J."/>
        </authorList>
    </citation>
    <scope>NUCLEOTIDE SEQUENCE [LARGE SCALE GENOMIC DNA]</scope>
    <source>
        <strain evidence="2 3">CY04</strain>
    </source>
</reference>
<dbReference type="InterPro" id="IPR051928">
    <property type="entry name" value="NorD/CobT"/>
</dbReference>
<feature type="domain" description="Cobalamin biosynthesis protein CobT VWA" evidence="1">
    <location>
        <begin position="82"/>
        <end position="268"/>
    </location>
</feature>
<evidence type="ECO:0000259" key="1">
    <source>
        <dbReference type="Pfam" id="PF11775"/>
    </source>
</evidence>
<evidence type="ECO:0000313" key="2">
    <source>
        <dbReference type="EMBL" id="NIZ60087.1"/>
    </source>
</evidence>
<dbReference type="Pfam" id="PF11775">
    <property type="entry name" value="CobT_C"/>
    <property type="match status" value="1"/>
</dbReference>
<dbReference type="PANTHER" id="PTHR41248:SF1">
    <property type="entry name" value="NORD PROTEIN"/>
    <property type="match status" value="1"/>
</dbReference>
<gene>
    <name evidence="2" type="ORF">DL239_03745</name>
</gene>
<sequence length="287" mass="31884">MKHPLVDLRTDPVYKIYTTANDVDTTSKSLWAEMTPQQNVALNRQWHAYEDVVCEMRMMASWGWKATADSVLANSAFDPSRTAVSIVIAQSGPLCSQKATVTYFLVELISIFLDLIGVQYDILGFTTVDRNGGKSRQQWVNAGCPENPGRLSDIKRIVFQEASSDKSGTSFDSQVILRGETFNDSIDGEALFWAAERLKDLSADTNLVLMISDGEPTDTTSLQENHPDFLLSHLKAVIRDLQTTPGFFVAGIGIDRDVSDLYETNLKICELDQIPEDTLPFLTGLFS</sequence>
<dbReference type="Proteomes" id="UP001429564">
    <property type="component" value="Unassembled WGS sequence"/>
</dbReference>
<dbReference type="InterPro" id="IPR025861">
    <property type="entry name" value="CobT_VWA_dom"/>
</dbReference>
<dbReference type="EMBL" id="QHLQ01000002">
    <property type="protein sequence ID" value="NIZ60087.1"/>
    <property type="molecule type" value="Genomic_DNA"/>
</dbReference>
<name>A0ABX0W617_9RHOB</name>
<proteinExistence type="predicted"/>
<accession>A0ABX0W617</accession>
<keyword evidence="3" id="KW-1185">Reference proteome</keyword>
<dbReference type="RefSeq" id="WP_167682437.1">
    <property type="nucleotide sequence ID" value="NZ_QHLQ01000002.1"/>
</dbReference>
<organism evidence="2 3">
    <name type="scientific">Parasedimentitalea denitrificans</name>
    <dbReference type="NCBI Taxonomy" id="2211118"/>
    <lineage>
        <taxon>Bacteria</taxon>
        <taxon>Pseudomonadati</taxon>
        <taxon>Pseudomonadota</taxon>
        <taxon>Alphaproteobacteria</taxon>
        <taxon>Rhodobacterales</taxon>
        <taxon>Paracoccaceae</taxon>
        <taxon>Parasedimentitalea</taxon>
    </lineage>
</organism>